<name>A0A2U9BMX0_SCOMX</name>
<evidence type="ECO:0000256" key="1">
    <source>
        <dbReference type="SAM" id="MobiDB-lite"/>
    </source>
</evidence>
<protein>
    <submittedName>
        <fullName evidence="2">Uncharacterized protein</fullName>
    </submittedName>
</protein>
<dbReference type="EMBL" id="CP026250">
    <property type="protein sequence ID" value="AWP05434.1"/>
    <property type="molecule type" value="Genomic_DNA"/>
</dbReference>
<dbReference type="Proteomes" id="UP000246464">
    <property type="component" value="Chromosome 8"/>
</dbReference>
<dbReference type="AlphaFoldDB" id="A0A2U9BMX0"/>
<reference evidence="2 3" key="1">
    <citation type="submission" date="2017-12" db="EMBL/GenBank/DDBJ databases">
        <title>Integrating genomic resources of turbot (Scophthalmus maximus) in depth evaluation of genetic and physical mapping variation across individuals.</title>
        <authorList>
            <person name="Martinez P."/>
        </authorList>
    </citation>
    <scope>NUCLEOTIDE SEQUENCE [LARGE SCALE GENOMIC DNA]</scope>
</reference>
<proteinExistence type="predicted"/>
<gene>
    <name evidence="2" type="ORF">SMAX5B_011443</name>
</gene>
<accession>A0A2U9BMX0</accession>
<evidence type="ECO:0000313" key="3">
    <source>
        <dbReference type="Proteomes" id="UP000246464"/>
    </source>
</evidence>
<organism evidence="2 3">
    <name type="scientific">Scophthalmus maximus</name>
    <name type="common">Turbot</name>
    <name type="synonym">Psetta maxima</name>
    <dbReference type="NCBI Taxonomy" id="52904"/>
    <lineage>
        <taxon>Eukaryota</taxon>
        <taxon>Metazoa</taxon>
        <taxon>Chordata</taxon>
        <taxon>Craniata</taxon>
        <taxon>Vertebrata</taxon>
        <taxon>Euteleostomi</taxon>
        <taxon>Actinopterygii</taxon>
        <taxon>Neopterygii</taxon>
        <taxon>Teleostei</taxon>
        <taxon>Neoteleostei</taxon>
        <taxon>Acanthomorphata</taxon>
        <taxon>Carangaria</taxon>
        <taxon>Pleuronectiformes</taxon>
        <taxon>Pleuronectoidei</taxon>
        <taxon>Scophthalmidae</taxon>
        <taxon>Scophthalmus</taxon>
    </lineage>
</organism>
<sequence>MPRSVVCFRPRMGRPIASDERHGHAAGLNDVRWPSSRGAISSGGRMASKKNTRTFFEHKEKRNLLTKDIGLCMNAISDVHEEEVTLE</sequence>
<keyword evidence="3" id="KW-1185">Reference proteome</keyword>
<feature type="region of interest" description="Disordered" evidence="1">
    <location>
        <begin position="15"/>
        <end position="50"/>
    </location>
</feature>
<evidence type="ECO:0000313" key="2">
    <source>
        <dbReference type="EMBL" id="AWP05434.1"/>
    </source>
</evidence>